<dbReference type="PANTHER" id="PTHR30249">
    <property type="entry name" value="PUTATIVE SEROTONIN TRANSPORTER"/>
    <property type="match status" value="1"/>
</dbReference>
<dbReference type="Pfam" id="PF04172">
    <property type="entry name" value="LrgB"/>
    <property type="match status" value="1"/>
</dbReference>
<feature type="transmembrane region" description="Helical" evidence="5">
    <location>
        <begin position="145"/>
        <end position="168"/>
    </location>
</feature>
<evidence type="ECO:0000256" key="2">
    <source>
        <dbReference type="ARBA" id="ARBA00022692"/>
    </source>
</evidence>
<feature type="transmembrane region" description="Helical" evidence="5">
    <location>
        <begin position="6"/>
        <end position="25"/>
    </location>
</feature>
<feature type="transmembrane region" description="Helical" evidence="5">
    <location>
        <begin position="93"/>
        <end position="116"/>
    </location>
</feature>
<dbReference type="RefSeq" id="WP_073305421.1">
    <property type="nucleotide sequence ID" value="NZ_FRAW01000027.1"/>
</dbReference>
<accession>A0A1M6WX04</accession>
<keyword evidence="2 5" id="KW-0812">Transmembrane</keyword>
<feature type="transmembrane region" description="Helical" evidence="5">
    <location>
        <begin position="209"/>
        <end position="229"/>
    </location>
</feature>
<evidence type="ECO:0000256" key="1">
    <source>
        <dbReference type="ARBA" id="ARBA00004141"/>
    </source>
</evidence>
<reference evidence="7" key="1">
    <citation type="submission" date="2016-11" db="EMBL/GenBank/DDBJ databases">
        <authorList>
            <person name="Varghese N."/>
            <person name="Submissions S."/>
        </authorList>
    </citation>
    <scope>NUCLEOTIDE SEQUENCE [LARGE SCALE GENOMIC DNA]</scope>
    <source>
        <strain evidence="7">UWOS</strain>
    </source>
</reference>
<evidence type="ECO:0000313" key="6">
    <source>
        <dbReference type="EMBL" id="SHK98216.1"/>
    </source>
</evidence>
<sequence>MNEVLETPFFGAVLTMIAYETGVYFSRRFKLAICNPMLIASILIIGFLLISGISLETYNIGGDYISIFLAPATAVLAIPLYKQINNLKKNLLPILIGIIAGSLTSFIIVVLCAKLFCLEHLLRLSLLPKSITIPMGIELSKQIGAVPAITIASIVITGITGGVVAPVVCRILKIKNPVAQGIAIGTAAHAIGTAKAIEMGEVQGAMSSLAIGVTGVFTTILVPILLHFFH</sequence>
<name>A0A1M6WX04_9BACT</name>
<organism evidence="6 7">
    <name type="scientific">Fibrobacter intestinalis</name>
    <dbReference type="NCBI Taxonomy" id="28122"/>
    <lineage>
        <taxon>Bacteria</taxon>
        <taxon>Pseudomonadati</taxon>
        <taxon>Fibrobacterota</taxon>
        <taxon>Fibrobacteria</taxon>
        <taxon>Fibrobacterales</taxon>
        <taxon>Fibrobacteraceae</taxon>
        <taxon>Fibrobacter</taxon>
    </lineage>
</organism>
<feature type="transmembrane region" description="Helical" evidence="5">
    <location>
        <begin position="37"/>
        <end position="58"/>
    </location>
</feature>
<keyword evidence="4 5" id="KW-0472">Membrane</keyword>
<gene>
    <name evidence="6" type="ORF">SAMN05720469_12737</name>
</gene>
<keyword evidence="7" id="KW-1185">Reference proteome</keyword>
<dbReference type="AlphaFoldDB" id="A0A1M6WX04"/>
<comment type="subcellular location">
    <subcellularLocation>
        <location evidence="1">Membrane</location>
        <topology evidence="1">Multi-pass membrane protein</topology>
    </subcellularLocation>
</comment>
<proteinExistence type="predicted"/>
<dbReference type="InterPro" id="IPR007300">
    <property type="entry name" value="CidB/LrgB"/>
</dbReference>
<protein>
    <submittedName>
        <fullName evidence="6">TIGR00659 family protein</fullName>
    </submittedName>
</protein>
<keyword evidence="3 5" id="KW-1133">Transmembrane helix</keyword>
<evidence type="ECO:0000313" key="7">
    <source>
        <dbReference type="Proteomes" id="UP000184275"/>
    </source>
</evidence>
<dbReference type="Proteomes" id="UP000184275">
    <property type="component" value="Unassembled WGS sequence"/>
</dbReference>
<feature type="transmembrane region" description="Helical" evidence="5">
    <location>
        <begin position="64"/>
        <end position="81"/>
    </location>
</feature>
<dbReference type="EMBL" id="FRAW01000027">
    <property type="protein sequence ID" value="SHK98216.1"/>
    <property type="molecule type" value="Genomic_DNA"/>
</dbReference>
<dbReference type="PANTHER" id="PTHR30249:SF0">
    <property type="entry name" value="PLASTIDAL GLYCOLATE_GLYCERATE TRANSLOCATOR 1, CHLOROPLASTIC"/>
    <property type="match status" value="1"/>
</dbReference>
<evidence type="ECO:0000256" key="3">
    <source>
        <dbReference type="ARBA" id="ARBA00022989"/>
    </source>
</evidence>
<evidence type="ECO:0000256" key="4">
    <source>
        <dbReference type="ARBA" id="ARBA00023136"/>
    </source>
</evidence>
<evidence type="ECO:0000256" key="5">
    <source>
        <dbReference type="SAM" id="Phobius"/>
    </source>
</evidence>
<dbReference type="GO" id="GO:0016020">
    <property type="term" value="C:membrane"/>
    <property type="evidence" value="ECO:0007669"/>
    <property type="project" value="UniProtKB-SubCell"/>
</dbReference>